<keyword evidence="2" id="KW-0378">Hydrolase</keyword>
<proteinExistence type="predicted"/>
<evidence type="ECO:0000313" key="3">
    <source>
        <dbReference type="Proteomes" id="UP000242415"/>
    </source>
</evidence>
<dbReference type="GO" id="GO:0003677">
    <property type="term" value="F:DNA binding"/>
    <property type="evidence" value="ECO:0007669"/>
    <property type="project" value="InterPro"/>
</dbReference>
<dbReference type="GO" id="GO:0009307">
    <property type="term" value="P:DNA restriction-modification system"/>
    <property type="evidence" value="ECO:0007669"/>
    <property type="project" value="InterPro"/>
</dbReference>
<dbReference type="Pfam" id="PF05729">
    <property type="entry name" value="NACHT"/>
    <property type="match status" value="1"/>
</dbReference>
<dbReference type="AlphaFoldDB" id="A0A1H3JWI6"/>
<accession>A0A1H3JWI6</accession>
<dbReference type="InterPro" id="IPR007111">
    <property type="entry name" value="NACHT_NTPase"/>
</dbReference>
<dbReference type="PANTHER" id="PTHR46844">
    <property type="entry name" value="SLR5058 PROTEIN"/>
    <property type="match status" value="1"/>
</dbReference>
<dbReference type="InterPro" id="IPR027417">
    <property type="entry name" value="P-loop_NTPase"/>
</dbReference>
<dbReference type="EMBL" id="FNPH01000002">
    <property type="protein sequence ID" value="SDY44283.1"/>
    <property type="molecule type" value="Genomic_DNA"/>
</dbReference>
<dbReference type="PANTHER" id="PTHR46844:SF1">
    <property type="entry name" value="SLR5058 PROTEIN"/>
    <property type="match status" value="1"/>
</dbReference>
<evidence type="ECO:0000259" key="1">
    <source>
        <dbReference type="PROSITE" id="PS50837"/>
    </source>
</evidence>
<keyword evidence="2" id="KW-0255">Endonuclease</keyword>
<sequence length="1015" mass="113018">MRVIAGSPNEKGDILTSLAQDVFHQLGYEDLRLNVPKSGREVDIQGSHKFERRRLVAECKAVDEPIGGADLNKFAGVLGAEQHGAPVPVHGYFLSVSGFRSSALEQERQIEPPRMTLMDGEQIVEVLEAGKVVAPQRQAIEVSGRFVGATRPELLLQRQSELLATAMGWIWAIYYRSPSGNRFACLVHPDGQLLSAELAESLNLEDFPEILAPATSEPMLDVNTARSVYITYLLTEFGAITLEGMPTDQEIGSRSFRLESLYVPPTLENIVRSNNEITHDAEDPPAQLAAEDFSVSNISLGAAISTHHRLAILGPPGGGKSTIIKRLAVAYADPSRRVESDDELPEHSLTPFVIRCRTLSAQPNKPIRDILNDLILWAERPDLADTFKAWVGESLRRGEVLLLVDGLDEIHVDTERSLFVNQLRVFLSTYPQIRAVITSREVGFRPIAGVVASTCHRMRVADLSDEGIHQLVHAWHAEVVGRGQKATEEAEKLVSQIVTMDRIRRLAGNPLLLTTLLLVRRWVGQLPRRRSVLYRKAIEVLLMTWNIEGHAPVDPDEVLPQLAFAAHQMMLNGKARVSGPELVELFKEARREMPDVLAYARTPPSKLVERIEERSSLLSLSGYDVKNGEIVAMYEFRHLTFQEYLAALAIVQDWLPGELSTSNLVEKLEPFLRVGEWKEVVTLAVALSGRNAGSVLRALDTIIIEPPPSDSASKEEVEEYWERVDNAASNAFMCLADDVLIDPALAADIIRHSVEAELSEYLDIGGLIDSRYAETFYEVSFSGVKEGRHPLVDYVHNLAEFVGASQGTPLERWPEISQELISSTSLDERLRGLALLLYISWDSRARDPQDIFEIASFDSLGYPVTAAARLLAAGATTRAETIMVQWVLGWLGELLDTQMVAEVLPKLLHNWMSEDADINEFAPWAISSLPVVVGWNADQDKDLLERFLGEQFAAKDSRLTAKKRAALTVAFEQGIKWNRDSLRELASALITHEKGDSARLWIRKFHRLLDEEAHP</sequence>
<dbReference type="GO" id="GO:0004519">
    <property type="term" value="F:endonuclease activity"/>
    <property type="evidence" value="ECO:0007669"/>
    <property type="project" value="UniProtKB-KW"/>
</dbReference>
<reference evidence="3" key="1">
    <citation type="submission" date="2016-10" db="EMBL/GenBank/DDBJ databases">
        <authorList>
            <person name="Varghese N."/>
            <person name="Submissions S."/>
        </authorList>
    </citation>
    <scope>NUCLEOTIDE SEQUENCE [LARGE SCALE GENOMIC DNA]</scope>
    <source>
        <strain evidence="3">DSM 45245</strain>
    </source>
</reference>
<organism evidence="2 3">
    <name type="scientific">Micromonospora pattaloongensis</name>
    <dbReference type="NCBI Taxonomy" id="405436"/>
    <lineage>
        <taxon>Bacteria</taxon>
        <taxon>Bacillati</taxon>
        <taxon>Actinomycetota</taxon>
        <taxon>Actinomycetes</taxon>
        <taxon>Micromonosporales</taxon>
        <taxon>Micromonosporaceae</taxon>
        <taxon>Micromonospora</taxon>
    </lineage>
</organism>
<evidence type="ECO:0000313" key="2">
    <source>
        <dbReference type="EMBL" id="SDY44283.1"/>
    </source>
</evidence>
<dbReference type="Pfam" id="PF04471">
    <property type="entry name" value="Mrr_cat"/>
    <property type="match status" value="1"/>
</dbReference>
<dbReference type="STRING" id="405436.SAMN05444365_102276"/>
<dbReference type="PROSITE" id="PS50837">
    <property type="entry name" value="NACHT"/>
    <property type="match status" value="1"/>
</dbReference>
<feature type="domain" description="NACHT" evidence="1">
    <location>
        <begin position="308"/>
        <end position="440"/>
    </location>
</feature>
<protein>
    <submittedName>
        <fullName evidence="2">Restriction endonuclease</fullName>
    </submittedName>
</protein>
<name>A0A1H3JWI6_9ACTN</name>
<dbReference type="Proteomes" id="UP000242415">
    <property type="component" value="Unassembled WGS sequence"/>
</dbReference>
<keyword evidence="2" id="KW-0540">Nuclease</keyword>
<dbReference type="Gene3D" id="3.40.50.300">
    <property type="entry name" value="P-loop containing nucleotide triphosphate hydrolases"/>
    <property type="match status" value="1"/>
</dbReference>
<dbReference type="InterPro" id="IPR007560">
    <property type="entry name" value="Restrct_endonuc_IV_Mrr"/>
</dbReference>
<gene>
    <name evidence="2" type="ORF">SAMN05444365_102276</name>
</gene>
<dbReference type="SUPFAM" id="SSF52540">
    <property type="entry name" value="P-loop containing nucleoside triphosphate hydrolases"/>
    <property type="match status" value="1"/>
</dbReference>
<keyword evidence="3" id="KW-1185">Reference proteome</keyword>